<name>A0A8S5M8F9_9CAUD</name>
<dbReference type="EMBL" id="BK014844">
    <property type="protein sequence ID" value="DAD78500.1"/>
    <property type="molecule type" value="Genomic_DNA"/>
</dbReference>
<organism evidence="1">
    <name type="scientific">Siphoviridae sp. ctGkF12</name>
    <dbReference type="NCBI Taxonomy" id="2826224"/>
    <lineage>
        <taxon>Viruses</taxon>
        <taxon>Duplodnaviria</taxon>
        <taxon>Heunggongvirae</taxon>
        <taxon>Uroviricota</taxon>
        <taxon>Caudoviricetes</taxon>
    </lineage>
</organism>
<protein>
    <submittedName>
        <fullName evidence="1">Uncharacterized protein</fullName>
    </submittedName>
</protein>
<reference evidence="1" key="1">
    <citation type="journal article" date="2021" name="Proc. Natl. Acad. Sci. U.S.A.">
        <title>A Catalog of Tens of Thousands of Viruses from Human Metagenomes Reveals Hidden Associations with Chronic Diseases.</title>
        <authorList>
            <person name="Tisza M.J."/>
            <person name="Buck C.B."/>
        </authorList>
    </citation>
    <scope>NUCLEOTIDE SEQUENCE</scope>
    <source>
        <strain evidence="1">CtGkF12</strain>
    </source>
</reference>
<proteinExistence type="predicted"/>
<evidence type="ECO:0000313" key="1">
    <source>
        <dbReference type="EMBL" id="DAD78500.1"/>
    </source>
</evidence>
<accession>A0A8S5M8F9</accession>
<sequence length="39" mass="4630">MVYRAKVRYRSQRAAILVCIKFVFSLNIFCSDTFAKVRK</sequence>